<dbReference type="EMBL" id="JAWHQM010000047">
    <property type="protein sequence ID" value="KAK5635040.1"/>
    <property type="molecule type" value="Genomic_DNA"/>
</dbReference>
<dbReference type="InterPro" id="IPR015421">
    <property type="entry name" value="PyrdxlP-dep_Trfase_major"/>
</dbReference>
<organism evidence="1 2">
    <name type="scientific">Xylaria bambusicola</name>
    <dbReference type="NCBI Taxonomy" id="326684"/>
    <lineage>
        <taxon>Eukaryota</taxon>
        <taxon>Fungi</taxon>
        <taxon>Dikarya</taxon>
        <taxon>Ascomycota</taxon>
        <taxon>Pezizomycotina</taxon>
        <taxon>Sordariomycetes</taxon>
        <taxon>Xylariomycetidae</taxon>
        <taxon>Xylariales</taxon>
        <taxon>Xylariaceae</taxon>
        <taxon>Xylaria</taxon>
    </lineage>
</organism>
<sequence>MRLIDNVYSKAQAYGSDAITFSDLQGSHTSSPLPDLSFHWPPVDSTSKKAVKEQIADCVSIYDNSGIFGKFEKAWREGHGVPDSFALLHNSGTNALQALYFAAQFQPGDEASYPNLPNNLF</sequence>
<name>A0AAN7ULQ3_9PEZI</name>
<comment type="caution">
    <text evidence="1">The sequence shown here is derived from an EMBL/GenBank/DDBJ whole genome shotgun (WGS) entry which is preliminary data.</text>
</comment>
<evidence type="ECO:0000313" key="2">
    <source>
        <dbReference type="Proteomes" id="UP001305414"/>
    </source>
</evidence>
<dbReference type="InterPro" id="IPR015424">
    <property type="entry name" value="PyrdxlP-dep_Trfase"/>
</dbReference>
<proteinExistence type="predicted"/>
<keyword evidence="2" id="KW-1185">Reference proteome</keyword>
<dbReference type="Gene3D" id="3.40.640.10">
    <property type="entry name" value="Type I PLP-dependent aspartate aminotransferase-like (Major domain)"/>
    <property type="match status" value="1"/>
</dbReference>
<dbReference type="Proteomes" id="UP001305414">
    <property type="component" value="Unassembled WGS sequence"/>
</dbReference>
<dbReference type="SUPFAM" id="SSF53383">
    <property type="entry name" value="PLP-dependent transferases"/>
    <property type="match status" value="1"/>
</dbReference>
<evidence type="ECO:0000313" key="1">
    <source>
        <dbReference type="EMBL" id="KAK5635040.1"/>
    </source>
</evidence>
<gene>
    <name evidence="1" type="ORF">RRF57_010752</name>
</gene>
<reference evidence="1 2" key="1">
    <citation type="submission" date="2023-10" db="EMBL/GenBank/DDBJ databases">
        <title>Draft genome sequence of Xylaria bambusicola isolate GMP-LS, the root and basal stem rot pathogen of sugarcane in Indonesia.</title>
        <authorList>
            <person name="Selvaraj P."/>
            <person name="Muralishankar V."/>
            <person name="Muruganantham S."/>
            <person name="Sp S."/>
            <person name="Haryani S."/>
            <person name="Lau K.J.X."/>
            <person name="Naqvi N.I."/>
        </authorList>
    </citation>
    <scope>NUCLEOTIDE SEQUENCE [LARGE SCALE GENOMIC DNA]</scope>
    <source>
        <strain evidence="1">GMP-LS</strain>
    </source>
</reference>
<accession>A0AAN7ULQ3</accession>
<protein>
    <submittedName>
        <fullName evidence="1">Uncharacterized protein</fullName>
    </submittedName>
</protein>
<dbReference type="AlphaFoldDB" id="A0AAN7ULQ3"/>